<dbReference type="SUPFAM" id="SSF53383">
    <property type="entry name" value="PLP-dependent transferases"/>
    <property type="match status" value="1"/>
</dbReference>
<dbReference type="InterPro" id="IPR015422">
    <property type="entry name" value="PyrdxlP-dep_Trfase_small"/>
</dbReference>
<organism evidence="4 5">
    <name type="scientific">Nocardia speluncae</name>
    <dbReference type="NCBI Taxonomy" id="419477"/>
    <lineage>
        <taxon>Bacteria</taxon>
        <taxon>Bacillati</taxon>
        <taxon>Actinomycetota</taxon>
        <taxon>Actinomycetes</taxon>
        <taxon>Mycobacteriales</taxon>
        <taxon>Nocardiaceae</taxon>
        <taxon>Nocardia</taxon>
    </lineage>
</organism>
<evidence type="ECO:0000313" key="4">
    <source>
        <dbReference type="EMBL" id="NKY33044.1"/>
    </source>
</evidence>
<evidence type="ECO:0000313" key="5">
    <source>
        <dbReference type="Proteomes" id="UP000565715"/>
    </source>
</evidence>
<dbReference type="PIRSF" id="PIRSF000521">
    <property type="entry name" value="Transaminase_4ab_Lys_Orn"/>
    <property type="match status" value="1"/>
</dbReference>
<dbReference type="EMBL" id="JAAXOO010000002">
    <property type="protein sequence ID" value="NKY33044.1"/>
    <property type="molecule type" value="Genomic_DNA"/>
</dbReference>
<dbReference type="PANTHER" id="PTHR45688:SF13">
    <property type="entry name" value="ALANINE--GLYOXYLATE AMINOTRANSFERASE 2-LIKE"/>
    <property type="match status" value="1"/>
</dbReference>
<dbReference type="InterPro" id="IPR015424">
    <property type="entry name" value="PyrdxlP-dep_Trfase"/>
</dbReference>
<evidence type="ECO:0000256" key="1">
    <source>
        <dbReference type="ARBA" id="ARBA00008954"/>
    </source>
</evidence>
<keyword evidence="4" id="KW-0032">Aminotransferase</keyword>
<dbReference type="Gene3D" id="3.90.1150.10">
    <property type="entry name" value="Aspartate Aminotransferase, domain 1"/>
    <property type="match status" value="1"/>
</dbReference>
<evidence type="ECO:0000256" key="2">
    <source>
        <dbReference type="ARBA" id="ARBA00022898"/>
    </source>
</evidence>
<dbReference type="PANTHER" id="PTHR45688">
    <property type="match status" value="1"/>
</dbReference>
<protein>
    <submittedName>
        <fullName evidence="4">Aspartate aminotransferase family protein</fullName>
    </submittedName>
</protein>
<dbReference type="Pfam" id="PF00202">
    <property type="entry name" value="Aminotran_3"/>
    <property type="match status" value="1"/>
</dbReference>
<accession>A0A846XGN5</accession>
<dbReference type="CDD" id="cd00610">
    <property type="entry name" value="OAT_like"/>
    <property type="match status" value="1"/>
</dbReference>
<evidence type="ECO:0000256" key="3">
    <source>
        <dbReference type="RuleBase" id="RU003560"/>
    </source>
</evidence>
<name>A0A846XGN5_9NOCA</name>
<dbReference type="AlphaFoldDB" id="A0A846XGN5"/>
<dbReference type="PROSITE" id="PS00600">
    <property type="entry name" value="AA_TRANSFER_CLASS_3"/>
    <property type="match status" value="1"/>
</dbReference>
<reference evidence="4 5" key="1">
    <citation type="submission" date="2020-04" db="EMBL/GenBank/DDBJ databases">
        <title>MicrobeNet Type strains.</title>
        <authorList>
            <person name="Nicholson A.C."/>
        </authorList>
    </citation>
    <scope>NUCLEOTIDE SEQUENCE [LARGE SCALE GENOMIC DNA]</scope>
    <source>
        <strain evidence="4 5">DSM 45078</strain>
    </source>
</reference>
<comment type="similarity">
    <text evidence="1 3">Belongs to the class-III pyridoxal-phosphate-dependent aminotransferase family.</text>
</comment>
<keyword evidence="4" id="KW-0808">Transferase</keyword>
<proteinExistence type="inferred from homology"/>
<dbReference type="InterPro" id="IPR015421">
    <property type="entry name" value="PyrdxlP-dep_Trfase_major"/>
</dbReference>
<sequence length="443" mass="46785">MVNGFDVADLASQPADIASMIERRNGLLGPGYQLFYADPIEVTAARGVYLYGRDGTEYLDAYNNVAQIGHCHPRVVEAVSRQLATLNTNTRYLQKPLLDLAEHLLAHFPAPLDRVTLTCTGSEANDLATRIARHHTGAGGIIVTANAYHGVTSSVAAYSPSLGPGAPLGPHVRTIAAPDPAAYPDEVALIAAVRDDVRRAADDLTRAGYGVSACLLDTVFSSDGVFTHPPGVLRALADEVRSYGAVLIADEVQAGFGRTGDDWWGFARHGFVPDIVTMGKPMGNGYPVAAVVLRAEIGRAFETAVRYFNTFGGSTTAAVAAQAVVTVIEEEDLVARARQVGASLGDALRDLADGTDLIGAVRGVGMFYGVELSAGGSSGDNARIAREVVNRMRRAGVLISASGPQGNVLKIRPPLTFDQTHVDRLAETLAAALRSVDRTARKV</sequence>
<keyword evidence="5" id="KW-1185">Reference proteome</keyword>
<dbReference type="InterPro" id="IPR005814">
    <property type="entry name" value="Aminotrans_3"/>
</dbReference>
<keyword evidence="2 3" id="KW-0663">Pyridoxal phosphate</keyword>
<dbReference type="GO" id="GO:0008483">
    <property type="term" value="F:transaminase activity"/>
    <property type="evidence" value="ECO:0007669"/>
    <property type="project" value="UniProtKB-KW"/>
</dbReference>
<dbReference type="GO" id="GO:0030170">
    <property type="term" value="F:pyridoxal phosphate binding"/>
    <property type="evidence" value="ECO:0007669"/>
    <property type="project" value="InterPro"/>
</dbReference>
<dbReference type="Gene3D" id="3.40.640.10">
    <property type="entry name" value="Type I PLP-dependent aspartate aminotransferase-like (Major domain)"/>
    <property type="match status" value="1"/>
</dbReference>
<gene>
    <name evidence="4" type="ORF">HGA13_08160</name>
</gene>
<comment type="caution">
    <text evidence="4">The sequence shown here is derived from an EMBL/GenBank/DDBJ whole genome shotgun (WGS) entry which is preliminary data.</text>
</comment>
<dbReference type="InterPro" id="IPR049704">
    <property type="entry name" value="Aminotrans_3_PPA_site"/>
</dbReference>
<dbReference type="Proteomes" id="UP000565715">
    <property type="component" value="Unassembled WGS sequence"/>
</dbReference>